<reference evidence="2" key="1">
    <citation type="journal article" date="2021" name="Proc. Natl. Acad. Sci. U.S.A.">
        <title>A Catalog of Tens of Thousands of Viruses from Human Metagenomes Reveals Hidden Associations with Chronic Diseases.</title>
        <authorList>
            <person name="Tisza M.J."/>
            <person name="Buck C.B."/>
        </authorList>
    </citation>
    <scope>NUCLEOTIDE SEQUENCE</scope>
    <source>
        <strain evidence="2">Ct16C7</strain>
    </source>
</reference>
<accession>A0A8S5NZF4</accession>
<feature type="region of interest" description="Disordered" evidence="1">
    <location>
        <begin position="1"/>
        <end position="21"/>
    </location>
</feature>
<proteinExistence type="predicted"/>
<protein>
    <submittedName>
        <fullName evidence="2">Outer membrane protein assembly factor</fullName>
    </submittedName>
</protein>
<dbReference type="EMBL" id="BK015293">
    <property type="protein sequence ID" value="DAD99775.1"/>
    <property type="molecule type" value="Genomic_DNA"/>
</dbReference>
<sequence length="103" mass="11623">MRLSRRISSKPPRRVRNKGGKTMRDWLQQWMPSLLLAASLIVLALTLTGCATRSIVDCAEQKPLPKSLTAQTSPDAQLYSEKVQSFFLKVENWLSEVPPKQTP</sequence>
<evidence type="ECO:0000256" key="1">
    <source>
        <dbReference type="SAM" id="MobiDB-lite"/>
    </source>
</evidence>
<organism evidence="2">
    <name type="scientific">Siphoviridae sp. ct16C7</name>
    <dbReference type="NCBI Taxonomy" id="2825304"/>
    <lineage>
        <taxon>Viruses</taxon>
        <taxon>Duplodnaviria</taxon>
        <taxon>Heunggongvirae</taxon>
        <taxon>Uroviricota</taxon>
        <taxon>Caudoviricetes</taxon>
    </lineage>
</organism>
<evidence type="ECO:0000313" key="2">
    <source>
        <dbReference type="EMBL" id="DAD99775.1"/>
    </source>
</evidence>
<name>A0A8S5NZF4_9CAUD</name>